<feature type="region of interest" description="Disordered" evidence="1">
    <location>
        <begin position="175"/>
        <end position="215"/>
    </location>
</feature>
<feature type="region of interest" description="Disordered" evidence="1">
    <location>
        <begin position="264"/>
        <end position="283"/>
    </location>
</feature>
<reference evidence="2" key="1">
    <citation type="submission" date="2021-01" db="EMBL/GenBank/DDBJ databases">
        <title>Chromosome-level genome assembly of a human fungal pathogen reveals clustering of transcriptionally co-regulated genes.</title>
        <authorList>
            <person name="Voorhies M."/>
            <person name="Cohen S."/>
            <person name="Shea T.P."/>
            <person name="Petrus S."/>
            <person name="Munoz J.F."/>
            <person name="Poplawski S."/>
            <person name="Goldman W.E."/>
            <person name="Michael T."/>
            <person name="Cuomo C.A."/>
            <person name="Sil A."/>
            <person name="Beyhan S."/>
        </authorList>
    </citation>
    <scope>NUCLEOTIDE SEQUENCE</scope>
    <source>
        <strain evidence="2">WU24</strain>
    </source>
</reference>
<protein>
    <submittedName>
        <fullName evidence="2">Uncharacterized protein</fullName>
    </submittedName>
</protein>
<dbReference type="AlphaFoldDB" id="A0A8A1MH85"/>
<evidence type="ECO:0000256" key="1">
    <source>
        <dbReference type="SAM" id="MobiDB-lite"/>
    </source>
</evidence>
<feature type="compositionally biased region" description="Polar residues" evidence="1">
    <location>
        <begin position="182"/>
        <end position="195"/>
    </location>
</feature>
<feature type="non-terminal residue" evidence="2">
    <location>
        <position position="593"/>
    </location>
</feature>
<dbReference type="OrthoDB" id="4368596at2759"/>
<accession>A0A8A1MH85</accession>
<evidence type="ECO:0000313" key="3">
    <source>
        <dbReference type="Proteomes" id="UP000663671"/>
    </source>
</evidence>
<name>A0A8A1MH85_AJECA</name>
<dbReference type="Proteomes" id="UP000663671">
    <property type="component" value="Chromosome 1"/>
</dbReference>
<sequence>AESPQENLRALTMLDPTTLRKTLCRVQLLLPPSIQIDHEPEDNLVDIDQNLQLPDATPLQTFSSQGPPDDPSAMTLDCENTGPPGGDIPGWETDLAEREKSMNNTCPSARRAGSFDPLQGLLDKGSDEGRETVLPPLAGPASDAALVDDADNPVDWQSWINDDFLVGPPNVDSETCVDTEGVRSSQGCSPQSSAATGPATDRSVSVDPSGKACTDMADSDLMVHDPGDDIGSDPCPTVSYPTPVSNPSNTPRPASRVVKRRHIMSSGKSIGRRGGKWLESTQKGCPVSPSSVFTADRTGGSHGSRYPTLESMFPELSHADLNVVRRKGDRLLHCNLPEFLATQSTIWRMKGFWDQPAVTLRVSQTAPRKDNYAKVFRYVEAMGKQEEANFMRIRLGRTLLYLLYIEELEETESRRGSGIREPGKVKTEAINSLLEGIYASEGQGAPIDEKKRQKIRKTFHQKKRFGPGALLACSEQTGMKVNNPKFPLDALVAYLLHGRAGDVALCHQFDHAARCLLMKGEFRCEFTRGEIQAWIDRSTEPDHAAAHVPRWRKFEPRAAAEVAQAFLREWKEGKSGELVDRAGVDHCALDDEC</sequence>
<dbReference type="VEuPathDB" id="FungiDB:I7I51_00993"/>
<organism evidence="2 3">
    <name type="scientific">Ajellomyces capsulatus</name>
    <name type="common">Darling's disease fungus</name>
    <name type="synonym">Histoplasma capsulatum</name>
    <dbReference type="NCBI Taxonomy" id="5037"/>
    <lineage>
        <taxon>Eukaryota</taxon>
        <taxon>Fungi</taxon>
        <taxon>Dikarya</taxon>
        <taxon>Ascomycota</taxon>
        <taxon>Pezizomycotina</taxon>
        <taxon>Eurotiomycetes</taxon>
        <taxon>Eurotiomycetidae</taxon>
        <taxon>Onygenales</taxon>
        <taxon>Ajellomycetaceae</taxon>
        <taxon>Histoplasma</taxon>
    </lineage>
</organism>
<gene>
    <name evidence="2" type="ORF">I7I51_00993</name>
</gene>
<evidence type="ECO:0000313" key="2">
    <source>
        <dbReference type="EMBL" id="QSS63932.1"/>
    </source>
</evidence>
<proteinExistence type="predicted"/>
<dbReference type="EMBL" id="CP069114">
    <property type="protein sequence ID" value="QSS63932.1"/>
    <property type="molecule type" value="Genomic_DNA"/>
</dbReference>